<proteinExistence type="predicted"/>
<protein>
    <recommendedName>
        <fullName evidence="3">CBS domain-containing protein</fullName>
    </recommendedName>
</protein>
<evidence type="ECO:0000313" key="2">
    <source>
        <dbReference type="Proteomes" id="UP001055453"/>
    </source>
</evidence>
<name>A0ABN6PZ54_NOSCO</name>
<dbReference type="EMBL" id="AP025732">
    <property type="protein sequence ID" value="BDI14358.1"/>
    <property type="molecule type" value="Genomic_DNA"/>
</dbReference>
<evidence type="ECO:0000313" key="1">
    <source>
        <dbReference type="EMBL" id="BDI14358.1"/>
    </source>
</evidence>
<reference evidence="1" key="1">
    <citation type="submission" date="2022-04" db="EMBL/GenBank/DDBJ databases">
        <title>Complete genome sequence of a cyanobacterium, Nostoc sp. SO-36, isolated in Antarctica.</title>
        <authorList>
            <person name="Kanesaki Y."/>
            <person name="Effendi D."/>
            <person name="Sakamoto T."/>
            <person name="Ohtani S."/>
            <person name="Awai K."/>
        </authorList>
    </citation>
    <scope>NUCLEOTIDE SEQUENCE</scope>
    <source>
        <strain evidence="1">SO-36</strain>
    </source>
</reference>
<organism evidence="1 2">
    <name type="scientific">Nostoc cf. commune SO-36</name>
    <dbReference type="NCBI Taxonomy" id="449208"/>
    <lineage>
        <taxon>Bacteria</taxon>
        <taxon>Bacillati</taxon>
        <taxon>Cyanobacteriota</taxon>
        <taxon>Cyanophyceae</taxon>
        <taxon>Nostocales</taxon>
        <taxon>Nostocaceae</taxon>
        <taxon>Nostoc</taxon>
    </lineage>
</organism>
<sequence>MRSPYFIFIISHEEAKAALFVIILYKLPRMQIAQLMTEHRVSSIMIVQPGGSQTEPLQIPVGIITERDIV</sequence>
<evidence type="ECO:0008006" key="3">
    <source>
        <dbReference type="Google" id="ProtNLM"/>
    </source>
</evidence>
<keyword evidence="2" id="KW-1185">Reference proteome</keyword>
<accession>A0ABN6PZ54</accession>
<dbReference type="Gene3D" id="3.10.580.10">
    <property type="entry name" value="CBS-domain"/>
    <property type="match status" value="1"/>
</dbReference>
<dbReference type="SUPFAM" id="SSF54631">
    <property type="entry name" value="CBS-domain pair"/>
    <property type="match status" value="1"/>
</dbReference>
<dbReference type="Proteomes" id="UP001055453">
    <property type="component" value="Chromosome"/>
</dbReference>
<gene>
    <name evidence="1" type="ORF">ANSO36C_01600</name>
</gene>
<dbReference type="InterPro" id="IPR046342">
    <property type="entry name" value="CBS_dom_sf"/>
</dbReference>